<dbReference type="InterPro" id="IPR000281">
    <property type="entry name" value="HTH_RpiR"/>
</dbReference>
<dbReference type="GO" id="GO:0003700">
    <property type="term" value="F:DNA-binding transcription factor activity"/>
    <property type="evidence" value="ECO:0007669"/>
    <property type="project" value="InterPro"/>
</dbReference>
<dbReference type="InterPro" id="IPR001347">
    <property type="entry name" value="SIS_dom"/>
</dbReference>
<dbReference type="PROSITE" id="PS51464">
    <property type="entry name" value="SIS"/>
    <property type="match status" value="1"/>
</dbReference>
<evidence type="ECO:0000259" key="4">
    <source>
        <dbReference type="PROSITE" id="PS51071"/>
    </source>
</evidence>
<dbReference type="Proteomes" id="UP000432089">
    <property type="component" value="Unassembled WGS sequence"/>
</dbReference>
<dbReference type="InterPro" id="IPR047640">
    <property type="entry name" value="RpiR-like"/>
</dbReference>
<dbReference type="InterPro" id="IPR035472">
    <property type="entry name" value="RpiR-like_SIS"/>
</dbReference>
<protein>
    <submittedName>
        <fullName evidence="6">SIS domain-containing protein</fullName>
    </submittedName>
</protein>
<dbReference type="GO" id="GO:0097367">
    <property type="term" value="F:carbohydrate derivative binding"/>
    <property type="evidence" value="ECO:0007669"/>
    <property type="project" value="InterPro"/>
</dbReference>
<keyword evidence="1" id="KW-0805">Transcription regulation</keyword>
<dbReference type="InterPro" id="IPR009057">
    <property type="entry name" value="Homeodomain-like_sf"/>
</dbReference>
<organism evidence="6 7">
    <name type="scientific">Plantimonas leprariae</name>
    <dbReference type="NCBI Taxonomy" id="2615207"/>
    <lineage>
        <taxon>Bacteria</taxon>
        <taxon>Pseudomonadati</taxon>
        <taxon>Pseudomonadota</taxon>
        <taxon>Alphaproteobacteria</taxon>
        <taxon>Hyphomicrobiales</taxon>
        <taxon>Aurantimonadaceae</taxon>
        <taxon>Plantimonas</taxon>
    </lineage>
</organism>
<dbReference type="CDD" id="cd05013">
    <property type="entry name" value="SIS_RpiR"/>
    <property type="match status" value="1"/>
</dbReference>
<sequence>MLEPGCAARDDCGLSGPDEEAREPLRNVLEIIRTSYADLRKSERKVADLVLADPQRVLAATLADTAAEAEVSQPTVIRFCNALGCTGYQDFKLRLAHGLALGTPATHSVLLRTDAPAAVIEKIFDYTITSLDWARRNLDARDVEAAVAILEAARSIEFFGFGASGIVARDAQQKFPLFGVPCGAQLDSHQQVMSASVMGEGDVAVVISNTGRTRSIIEVAAIAREGGAKVIAITGSRNSLAAHCDVAIVAETLENTNVYTPTISRIAALVVVDILSTAVALRRSERTAQRFDMMKRRLNDLRLADDREPD</sequence>
<evidence type="ECO:0000256" key="1">
    <source>
        <dbReference type="ARBA" id="ARBA00023015"/>
    </source>
</evidence>
<dbReference type="GO" id="GO:1901135">
    <property type="term" value="P:carbohydrate derivative metabolic process"/>
    <property type="evidence" value="ECO:0007669"/>
    <property type="project" value="InterPro"/>
</dbReference>
<evidence type="ECO:0000313" key="7">
    <source>
        <dbReference type="Proteomes" id="UP000432089"/>
    </source>
</evidence>
<keyword evidence="2" id="KW-0238">DNA-binding</keyword>
<dbReference type="SUPFAM" id="SSF46689">
    <property type="entry name" value="Homeodomain-like"/>
    <property type="match status" value="1"/>
</dbReference>
<accession>A0A7V7PTD2</accession>
<dbReference type="SUPFAM" id="SSF53697">
    <property type="entry name" value="SIS domain"/>
    <property type="match status" value="1"/>
</dbReference>
<feature type="domain" description="HTH rpiR-type" evidence="4">
    <location>
        <begin position="26"/>
        <end position="102"/>
    </location>
</feature>
<gene>
    <name evidence="6" type="ORF">F6X38_01500</name>
</gene>
<dbReference type="Pfam" id="PF01418">
    <property type="entry name" value="HTH_6"/>
    <property type="match status" value="1"/>
</dbReference>
<reference evidence="6 7" key="1">
    <citation type="submission" date="2019-09" db="EMBL/GenBank/DDBJ databases">
        <title>YIM 132180 draft genome.</title>
        <authorList>
            <person name="Zhang K."/>
        </authorList>
    </citation>
    <scope>NUCLEOTIDE SEQUENCE [LARGE SCALE GENOMIC DNA]</scope>
    <source>
        <strain evidence="6 7">YIM 132180</strain>
    </source>
</reference>
<keyword evidence="3" id="KW-0804">Transcription</keyword>
<dbReference type="PROSITE" id="PS51071">
    <property type="entry name" value="HTH_RPIR"/>
    <property type="match status" value="1"/>
</dbReference>
<dbReference type="Gene3D" id="1.10.10.10">
    <property type="entry name" value="Winged helix-like DNA-binding domain superfamily/Winged helix DNA-binding domain"/>
    <property type="match status" value="1"/>
</dbReference>
<dbReference type="GO" id="GO:0003677">
    <property type="term" value="F:DNA binding"/>
    <property type="evidence" value="ECO:0007669"/>
    <property type="project" value="UniProtKB-KW"/>
</dbReference>
<dbReference type="InterPro" id="IPR046348">
    <property type="entry name" value="SIS_dom_sf"/>
</dbReference>
<evidence type="ECO:0000256" key="3">
    <source>
        <dbReference type="ARBA" id="ARBA00023163"/>
    </source>
</evidence>
<evidence type="ECO:0000259" key="5">
    <source>
        <dbReference type="PROSITE" id="PS51464"/>
    </source>
</evidence>
<dbReference type="Gene3D" id="3.40.50.10490">
    <property type="entry name" value="Glucose-6-phosphate isomerase like protein, domain 1"/>
    <property type="match status" value="1"/>
</dbReference>
<dbReference type="InterPro" id="IPR036388">
    <property type="entry name" value="WH-like_DNA-bd_sf"/>
</dbReference>
<dbReference type="AlphaFoldDB" id="A0A7V7PTD2"/>
<dbReference type="EMBL" id="VZDO01000001">
    <property type="protein sequence ID" value="KAB0682784.1"/>
    <property type="molecule type" value="Genomic_DNA"/>
</dbReference>
<dbReference type="PANTHER" id="PTHR30514">
    <property type="entry name" value="GLUCOKINASE"/>
    <property type="match status" value="1"/>
</dbReference>
<dbReference type="Pfam" id="PF01380">
    <property type="entry name" value="SIS"/>
    <property type="match status" value="1"/>
</dbReference>
<name>A0A7V7PTD2_9HYPH</name>
<evidence type="ECO:0000256" key="2">
    <source>
        <dbReference type="ARBA" id="ARBA00023125"/>
    </source>
</evidence>
<comment type="caution">
    <text evidence="6">The sequence shown here is derived from an EMBL/GenBank/DDBJ whole genome shotgun (WGS) entry which is preliminary data.</text>
</comment>
<proteinExistence type="predicted"/>
<dbReference type="PANTHER" id="PTHR30514:SF1">
    <property type="entry name" value="HTH-TYPE TRANSCRIPTIONAL REGULATOR HEXR-RELATED"/>
    <property type="match status" value="1"/>
</dbReference>
<feature type="domain" description="SIS" evidence="5">
    <location>
        <begin position="145"/>
        <end position="285"/>
    </location>
</feature>
<keyword evidence="7" id="KW-1185">Reference proteome</keyword>
<evidence type="ECO:0000313" key="6">
    <source>
        <dbReference type="EMBL" id="KAB0682784.1"/>
    </source>
</evidence>